<dbReference type="EMBL" id="QXFV01001073">
    <property type="protein sequence ID" value="KAE9016070.1"/>
    <property type="molecule type" value="Genomic_DNA"/>
</dbReference>
<keyword evidence="7" id="KW-1185">Reference proteome</keyword>
<dbReference type="EMBL" id="QXFU01001009">
    <property type="protein sequence ID" value="KAE9013468.1"/>
    <property type="molecule type" value="Genomic_DNA"/>
</dbReference>
<dbReference type="AlphaFoldDB" id="A0A6A3L674"/>
<dbReference type="Proteomes" id="UP000429607">
    <property type="component" value="Unassembled WGS sequence"/>
</dbReference>
<dbReference type="EMBL" id="QXFU01001009">
    <property type="protein sequence ID" value="KAE9013473.1"/>
    <property type="molecule type" value="Genomic_DNA"/>
</dbReference>
<evidence type="ECO:0000313" key="6">
    <source>
        <dbReference type="Proteomes" id="UP000429607"/>
    </source>
</evidence>
<dbReference type="EMBL" id="QXFT01001017">
    <property type="protein sequence ID" value="KAE9331450.1"/>
    <property type="molecule type" value="Genomic_DNA"/>
</dbReference>
<evidence type="ECO:0000313" key="5">
    <source>
        <dbReference type="EMBL" id="KAE9331451.1"/>
    </source>
</evidence>
<organism evidence="1 8">
    <name type="scientific">Phytophthora rubi</name>
    <dbReference type="NCBI Taxonomy" id="129364"/>
    <lineage>
        <taxon>Eukaryota</taxon>
        <taxon>Sar</taxon>
        <taxon>Stramenopiles</taxon>
        <taxon>Oomycota</taxon>
        <taxon>Peronosporomycetes</taxon>
        <taxon>Peronosporales</taxon>
        <taxon>Peronosporaceae</taxon>
        <taxon>Phytophthora</taxon>
    </lineage>
</organism>
<dbReference type="OrthoDB" id="131156at2759"/>
<dbReference type="Proteomes" id="UP000434957">
    <property type="component" value="Unassembled WGS sequence"/>
</dbReference>
<dbReference type="Proteomes" id="UP000435112">
    <property type="component" value="Unassembled WGS sequence"/>
</dbReference>
<name>A0A6A3L674_9STRA</name>
<sequence length="53" mass="5717">MVLCSQFAALLSTLIRTHVFPLRHVMLSPTGCCSSLTTVTDSHILCSGLYAYG</sequence>
<evidence type="ECO:0000313" key="1">
    <source>
        <dbReference type="EMBL" id="KAE9013468.1"/>
    </source>
</evidence>
<evidence type="ECO:0000313" key="2">
    <source>
        <dbReference type="EMBL" id="KAE9013473.1"/>
    </source>
</evidence>
<accession>A0A6A3L674</accession>
<gene>
    <name evidence="3" type="ORF">PR001_g14743</name>
    <name evidence="1" type="ORF">PR002_g14495</name>
    <name evidence="2" type="ORF">PR002_g14498</name>
    <name evidence="5" type="ORF">PR003_g15001</name>
    <name evidence="4" type="ORF">PR003_g15004</name>
</gene>
<evidence type="ECO:0000313" key="7">
    <source>
        <dbReference type="Proteomes" id="UP000434957"/>
    </source>
</evidence>
<proteinExistence type="predicted"/>
<comment type="caution">
    <text evidence="1">The sequence shown here is derived from an EMBL/GenBank/DDBJ whole genome shotgun (WGS) entry which is preliminary data.</text>
</comment>
<protein>
    <submittedName>
        <fullName evidence="1">Uncharacterized protein</fullName>
    </submittedName>
</protein>
<evidence type="ECO:0000313" key="8">
    <source>
        <dbReference type="Proteomes" id="UP000435112"/>
    </source>
</evidence>
<dbReference type="EMBL" id="QXFT01001017">
    <property type="protein sequence ID" value="KAE9331451.1"/>
    <property type="molecule type" value="Genomic_DNA"/>
</dbReference>
<evidence type="ECO:0000313" key="3">
    <source>
        <dbReference type="EMBL" id="KAE9016070.1"/>
    </source>
</evidence>
<evidence type="ECO:0000313" key="4">
    <source>
        <dbReference type="EMBL" id="KAE9331450.1"/>
    </source>
</evidence>
<reference evidence="6 8" key="1">
    <citation type="submission" date="2018-09" db="EMBL/GenBank/DDBJ databases">
        <title>Genomic investigation of the strawberry pathogen Phytophthora fragariae indicates pathogenicity is determined by transcriptional variation in three key races.</title>
        <authorList>
            <person name="Adams T.M."/>
            <person name="Armitage A.D."/>
            <person name="Sobczyk M.K."/>
            <person name="Bates H.J."/>
            <person name="Dunwell J.M."/>
            <person name="Nellist C.F."/>
            <person name="Harrison R.J."/>
        </authorList>
    </citation>
    <scope>NUCLEOTIDE SEQUENCE [LARGE SCALE GENOMIC DNA]</scope>
    <source>
        <strain evidence="3 6">SCRP249</strain>
        <strain evidence="1 8">SCRP324</strain>
        <strain evidence="4 7">SCRP333</strain>
    </source>
</reference>